<sequence>MMKLFTLNFLYICPLLVLFYPIDATAMSQSNKINFTIPAVIVFGDSIMDTGNNNYIPTLLKANFPPYGRDFFGGKATGRFSNGKIPSDFYAEIFKLKDALPPYRDPNLKTEDLLTGVSFASAGSGCDPLTVRLASALSINDQLNMFKEYIEKLKKAVGEEKTAFIIRESLYMISTGSNDVAVTYFLTPFRRNIDIQEYTSNLVKVSSDFIQELYQLGARRIGMLSLTPLGCVPIHRTLLGGSQRNCADLVNDAAMMYNSKLSSSIMDLKKSLPEAKLVNLEIYSIMDNIIRNHNQFGFDVEGSSCCGLANIETGLLCNSLTLKVCPDASKYVFWDGYHPSEKTYNIVISKTMENNMHKFN</sequence>
<gene>
    <name evidence="4" type="primary">LOC113859377</name>
</gene>
<accession>A0A8B8KVJ6</accession>
<comment type="similarity">
    <text evidence="1">Belongs to the 'GDSL' lipolytic enzyme family.</text>
</comment>
<evidence type="ECO:0000256" key="1">
    <source>
        <dbReference type="ARBA" id="ARBA00008668"/>
    </source>
</evidence>
<name>A0A8B8KVJ6_ABRPR</name>
<dbReference type="FunFam" id="3.40.50.1110:FF:000003">
    <property type="entry name" value="GDSL esterase/lipase APG"/>
    <property type="match status" value="1"/>
</dbReference>
<reference evidence="3" key="1">
    <citation type="journal article" date="2019" name="Toxins">
        <title>Detection of Abrin-Like and Prepropulchellin-Like Toxin Genes and Transcripts Using Whole Genome Sequencing and Full-Length Transcript Sequencing of Abrus precatorius.</title>
        <authorList>
            <person name="Hovde B.T."/>
            <person name="Daligault H.E."/>
            <person name="Hanschen E.R."/>
            <person name="Kunde Y.A."/>
            <person name="Johnson M.B."/>
            <person name="Starkenburg S.R."/>
            <person name="Johnson S.L."/>
        </authorList>
    </citation>
    <scope>NUCLEOTIDE SEQUENCE [LARGE SCALE GENOMIC DNA]</scope>
</reference>
<dbReference type="GO" id="GO:0016298">
    <property type="term" value="F:lipase activity"/>
    <property type="evidence" value="ECO:0007669"/>
    <property type="project" value="InterPro"/>
</dbReference>
<dbReference type="SUPFAM" id="SSF52266">
    <property type="entry name" value="SGNH hydrolase"/>
    <property type="match status" value="1"/>
</dbReference>
<feature type="chain" id="PRO_5034419491" evidence="2">
    <location>
        <begin position="25"/>
        <end position="360"/>
    </location>
</feature>
<dbReference type="KEGG" id="aprc:113859377"/>
<dbReference type="PROSITE" id="PS01098">
    <property type="entry name" value="LIPASE_GDSL_SER"/>
    <property type="match status" value="1"/>
</dbReference>
<dbReference type="Proteomes" id="UP000694853">
    <property type="component" value="Unplaced"/>
</dbReference>
<dbReference type="GO" id="GO:0006629">
    <property type="term" value="P:lipid metabolic process"/>
    <property type="evidence" value="ECO:0007669"/>
    <property type="project" value="InterPro"/>
</dbReference>
<dbReference type="RefSeq" id="XP_027347971.1">
    <property type="nucleotide sequence ID" value="XM_027492170.1"/>
</dbReference>
<evidence type="ECO:0000256" key="2">
    <source>
        <dbReference type="SAM" id="SignalP"/>
    </source>
</evidence>
<dbReference type="GeneID" id="113859377"/>
<dbReference type="InterPro" id="IPR035669">
    <property type="entry name" value="SGNH_plant_lipase-like"/>
</dbReference>
<protein>
    <submittedName>
        <fullName evidence="4">GDSL esterase/lipase At3g14820-like</fullName>
    </submittedName>
</protein>
<organism evidence="3 4">
    <name type="scientific">Abrus precatorius</name>
    <name type="common">Indian licorice</name>
    <name type="synonym">Glycine abrus</name>
    <dbReference type="NCBI Taxonomy" id="3816"/>
    <lineage>
        <taxon>Eukaryota</taxon>
        <taxon>Viridiplantae</taxon>
        <taxon>Streptophyta</taxon>
        <taxon>Embryophyta</taxon>
        <taxon>Tracheophyta</taxon>
        <taxon>Spermatophyta</taxon>
        <taxon>Magnoliopsida</taxon>
        <taxon>eudicotyledons</taxon>
        <taxon>Gunneridae</taxon>
        <taxon>Pentapetalae</taxon>
        <taxon>rosids</taxon>
        <taxon>fabids</taxon>
        <taxon>Fabales</taxon>
        <taxon>Fabaceae</taxon>
        <taxon>Papilionoideae</taxon>
        <taxon>50 kb inversion clade</taxon>
        <taxon>NPAAA clade</taxon>
        <taxon>indigoferoid/millettioid clade</taxon>
        <taxon>Abreae</taxon>
        <taxon>Abrus</taxon>
    </lineage>
</organism>
<dbReference type="Gene3D" id="3.40.50.1110">
    <property type="entry name" value="SGNH hydrolase"/>
    <property type="match status" value="1"/>
</dbReference>
<dbReference type="CDD" id="cd01837">
    <property type="entry name" value="SGNH_plant_lipase_like"/>
    <property type="match status" value="1"/>
</dbReference>
<dbReference type="PANTHER" id="PTHR45642">
    <property type="entry name" value="GDSL ESTERASE/LIPASE EXL3"/>
    <property type="match status" value="1"/>
</dbReference>
<reference evidence="4" key="2">
    <citation type="submission" date="2025-08" db="UniProtKB">
        <authorList>
            <consortium name="RefSeq"/>
        </authorList>
    </citation>
    <scope>IDENTIFICATION</scope>
    <source>
        <tissue evidence="4">Young leaves</tissue>
    </source>
</reference>
<keyword evidence="3" id="KW-1185">Reference proteome</keyword>
<dbReference type="GO" id="GO:0005576">
    <property type="term" value="C:extracellular region"/>
    <property type="evidence" value="ECO:0007669"/>
    <property type="project" value="TreeGrafter"/>
</dbReference>
<proteinExistence type="inferred from homology"/>
<evidence type="ECO:0000313" key="4">
    <source>
        <dbReference type="RefSeq" id="XP_027347971.1"/>
    </source>
</evidence>
<dbReference type="InterPro" id="IPR036514">
    <property type="entry name" value="SGNH_hydro_sf"/>
</dbReference>
<feature type="signal peptide" evidence="2">
    <location>
        <begin position="1"/>
        <end position="24"/>
    </location>
</feature>
<dbReference type="InterPro" id="IPR050592">
    <property type="entry name" value="GDSL_lipolytic_enzyme"/>
</dbReference>
<dbReference type="PANTHER" id="PTHR45642:SF40">
    <property type="entry name" value="GDSL-LIKE LIPASE_ACYLHYDROLASE"/>
    <property type="match status" value="1"/>
</dbReference>
<evidence type="ECO:0000313" key="3">
    <source>
        <dbReference type="Proteomes" id="UP000694853"/>
    </source>
</evidence>
<dbReference type="Pfam" id="PF00657">
    <property type="entry name" value="Lipase_GDSL"/>
    <property type="match status" value="1"/>
</dbReference>
<dbReference type="InterPro" id="IPR001087">
    <property type="entry name" value="GDSL"/>
</dbReference>
<keyword evidence="2" id="KW-0732">Signal</keyword>
<dbReference type="OrthoDB" id="1600564at2759"/>
<dbReference type="AlphaFoldDB" id="A0A8B8KVJ6"/>
<dbReference type="InterPro" id="IPR008265">
    <property type="entry name" value="Lipase_GDSL_AS"/>
</dbReference>